<accession>U1I1R4</accession>
<organism evidence="2 3">
    <name type="scientific">Endocarpon pusillum (strain Z07020 / HMAS-L-300199)</name>
    <name type="common">Lichen-forming fungus</name>
    <dbReference type="NCBI Taxonomy" id="1263415"/>
    <lineage>
        <taxon>Eukaryota</taxon>
        <taxon>Fungi</taxon>
        <taxon>Dikarya</taxon>
        <taxon>Ascomycota</taxon>
        <taxon>Pezizomycotina</taxon>
        <taxon>Eurotiomycetes</taxon>
        <taxon>Chaetothyriomycetidae</taxon>
        <taxon>Verrucariales</taxon>
        <taxon>Verrucariaceae</taxon>
        <taxon>Endocarpon</taxon>
    </lineage>
</organism>
<evidence type="ECO:0000256" key="1">
    <source>
        <dbReference type="SAM" id="MobiDB-lite"/>
    </source>
</evidence>
<dbReference type="HOGENOM" id="CLU_2277461_0_0_1"/>
<evidence type="ECO:0000313" key="2">
    <source>
        <dbReference type="EMBL" id="ERF77205.1"/>
    </source>
</evidence>
<dbReference type="EMBL" id="KE720649">
    <property type="protein sequence ID" value="ERF77205.1"/>
    <property type="molecule type" value="Genomic_DNA"/>
</dbReference>
<dbReference type="eggNOG" id="ENOG502RPWF">
    <property type="taxonomic scope" value="Eukaryota"/>
</dbReference>
<evidence type="ECO:0008006" key="4">
    <source>
        <dbReference type="Google" id="ProtNLM"/>
    </source>
</evidence>
<protein>
    <recommendedName>
        <fullName evidence="4">Reverse transcriptase zinc-binding domain-containing protein</fullName>
    </recommendedName>
</protein>
<reference evidence="3" key="1">
    <citation type="journal article" date="2014" name="BMC Genomics">
        <title>Genome characteristics reveal the impact of lichenization on lichen-forming fungus Endocarpon pusillum Hedwig (Verrucariales, Ascomycota).</title>
        <authorList>
            <person name="Wang Y.-Y."/>
            <person name="Liu B."/>
            <person name="Zhang X.-Y."/>
            <person name="Zhou Q.-M."/>
            <person name="Zhang T."/>
            <person name="Li H."/>
            <person name="Yu Y.-F."/>
            <person name="Zhang X.-L."/>
            <person name="Hao X.-Y."/>
            <person name="Wang M."/>
            <person name="Wang L."/>
            <person name="Wei J.-C."/>
        </authorList>
    </citation>
    <scope>NUCLEOTIDE SEQUENCE [LARGE SCALE GENOMIC DNA]</scope>
    <source>
        <strain evidence="3">Z07020 / HMAS-L-300199</strain>
    </source>
</reference>
<dbReference type="GeneID" id="19241425"/>
<dbReference type="AlphaFoldDB" id="U1I1R4"/>
<feature type="region of interest" description="Disordered" evidence="1">
    <location>
        <begin position="78"/>
        <end position="102"/>
    </location>
</feature>
<name>U1I1R4_ENDPU</name>
<evidence type="ECO:0000313" key="3">
    <source>
        <dbReference type="Proteomes" id="UP000019373"/>
    </source>
</evidence>
<gene>
    <name evidence="2" type="ORF">EPUS_06485</name>
</gene>
<dbReference type="RefSeq" id="XP_007785500.1">
    <property type="nucleotide sequence ID" value="XM_007787310.1"/>
</dbReference>
<dbReference type="Proteomes" id="UP000019373">
    <property type="component" value="Unassembled WGS sequence"/>
</dbReference>
<keyword evidence="3" id="KW-1185">Reference proteome</keyword>
<dbReference type="OrthoDB" id="4368687at2759"/>
<sequence>MKVPDILSPNCDCSRGESMTVEHVLLNCPKWSTEREELIHPLRTTDIKKILTSKRGAKAAIRMIQRTKILDQFKRVVDQDIEQRPRDENREEGEEARTKEEE</sequence>
<proteinExistence type="predicted"/>